<dbReference type="EMBL" id="DSDK01000318">
    <property type="protein sequence ID" value="HDR51109.1"/>
    <property type="molecule type" value="Genomic_DNA"/>
</dbReference>
<proteinExistence type="predicted"/>
<dbReference type="SUPFAM" id="SSF50956">
    <property type="entry name" value="Thermostable phytase (3-phytase)"/>
    <property type="match status" value="1"/>
</dbReference>
<dbReference type="AlphaFoldDB" id="A0A831PIW8"/>
<name>A0A831PIW8_9BACT</name>
<reference evidence="2" key="1">
    <citation type="journal article" date="2020" name="mSystems">
        <title>Genome- and Community-Level Interaction Insights into Carbon Utilization and Element Cycling Functions of Hydrothermarchaeota in Hydrothermal Sediment.</title>
        <authorList>
            <person name="Zhou Z."/>
            <person name="Liu Y."/>
            <person name="Xu W."/>
            <person name="Pan J."/>
            <person name="Luo Z.H."/>
            <person name="Li M."/>
        </authorList>
    </citation>
    <scope>NUCLEOTIDE SEQUENCE [LARGE SCALE GENOMIC DNA]</scope>
    <source>
        <strain evidence="2">SpSt-1217</strain>
    </source>
</reference>
<gene>
    <name evidence="2" type="ORF">ENN90_05725</name>
</gene>
<dbReference type="Gene3D" id="2.120.10.30">
    <property type="entry name" value="TolB, C-terminal domain"/>
    <property type="match status" value="1"/>
</dbReference>
<protein>
    <submittedName>
        <fullName evidence="2">Phytase</fullName>
    </submittedName>
</protein>
<dbReference type="InterPro" id="IPR003431">
    <property type="entry name" value="B-propeller_Phytase"/>
</dbReference>
<comment type="caution">
    <text evidence="2">The sequence shown here is derived from an EMBL/GenBank/DDBJ whole genome shotgun (WGS) entry which is preliminary data.</text>
</comment>
<feature type="domain" description="BPP" evidence="1">
    <location>
        <begin position="1"/>
        <end position="106"/>
    </location>
</feature>
<dbReference type="Pfam" id="PF02333">
    <property type="entry name" value="Phytase"/>
    <property type="match status" value="1"/>
</dbReference>
<dbReference type="PROSITE" id="PS51662">
    <property type="entry name" value="BP_PHYTASE"/>
    <property type="match status" value="1"/>
</dbReference>
<organism evidence="2">
    <name type="scientific">Mariniphaga anaerophila</name>
    <dbReference type="NCBI Taxonomy" id="1484053"/>
    <lineage>
        <taxon>Bacteria</taxon>
        <taxon>Pseudomonadati</taxon>
        <taxon>Bacteroidota</taxon>
        <taxon>Bacteroidia</taxon>
        <taxon>Marinilabiliales</taxon>
        <taxon>Prolixibacteraceae</taxon>
        <taxon>Mariniphaga</taxon>
    </lineage>
</organism>
<dbReference type="GO" id="GO:0016158">
    <property type="term" value="F:inositol hexakisphosphate 3-phosphatase activity"/>
    <property type="evidence" value="ECO:0007669"/>
    <property type="project" value="InterPro"/>
</dbReference>
<sequence>MSYDIEGLAIYNSGNGEGYLVASSQGNYSFAVFQRQGDNKYLGSFRIVDGEIDGAEETDGIEITSTPLPGYPKGILVVHDGYNRDGRKLKSQNFKLVDWKEVEKVIQQAAEAQRTIEQHN</sequence>
<dbReference type="InterPro" id="IPR011042">
    <property type="entry name" value="6-blade_b-propeller_TolB-like"/>
</dbReference>
<dbReference type="Proteomes" id="UP000886047">
    <property type="component" value="Unassembled WGS sequence"/>
</dbReference>
<accession>A0A831PIW8</accession>
<evidence type="ECO:0000259" key="1">
    <source>
        <dbReference type="PROSITE" id="PS51662"/>
    </source>
</evidence>
<evidence type="ECO:0000313" key="2">
    <source>
        <dbReference type="EMBL" id="HDR51109.1"/>
    </source>
</evidence>